<evidence type="ECO:0000313" key="1">
    <source>
        <dbReference type="EMBL" id="CAF2086789.1"/>
    </source>
</evidence>
<dbReference type="EMBL" id="HG994360">
    <property type="protein sequence ID" value="CAF2086789.1"/>
    <property type="molecule type" value="Genomic_DNA"/>
</dbReference>
<organism evidence="1">
    <name type="scientific">Brassica napus</name>
    <name type="common">Rape</name>
    <dbReference type="NCBI Taxonomy" id="3708"/>
    <lineage>
        <taxon>Eukaryota</taxon>
        <taxon>Viridiplantae</taxon>
        <taxon>Streptophyta</taxon>
        <taxon>Embryophyta</taxon>
        <taxon>Tracheophyta</taxon>
        <taxon>Spermatophyta</taxon>
        <taxon>Magnoliopsida</taxon>
        <taxon>eudicotyledons</taxon>
        <taxon>Gunneridae</taxon>
        <taxon>Pentapetalae</taxon>
        <taxon>rosids</taxon>
        <taxon>malvids</taxon>
        <taxon>Brassicales</taxon>
        <taxon>Brassicaceae</taxon>
        <taxon>Brassiceae</taxon>
        <taxon>Brassica</taxon>
    </lineage>
</organism>
<sequence>MLTLGWMMESRASISTTWTISSLELELASIRLTWTVQSIKTRAYVQTAC</sequence>
<accession>A0A816SKX1</accession>
<proteinExistence type="predicted"/>
<gene>
    <name evidence="1" type="ORF">DARMORV10_A06P26230.1</name>
</gene>
<dbReference type="Proteomes" id="UP001295469">
    <property type="component" value="Chromosome A06"/>
</dbReference>
<dbReference type="AlphaFoldDB" id="A0A816SKX1"/>
<protein>
    <submittedName>
        <fullName evidence="1">(rape) hypothetical protein</fullName>
    </submittedName>
</protein>
<name>A0A816SKX1_BRANA</name>
<reference evidence="1" key="1">
    <citation type="submission" date="2021-01" db="EMBL/GenBank/DDBJ databases">
        <authorList>
            <consortium name="Genoscope - CEA"/>
            <person name="William W."/>
        </authorList>
    </citation>
    <scope>NUCLEOTIDE SEQUENCE</scope>
</reference>